<dbReference type="RefSeq" id="WP_135483231.1">
    <property type="nucleotide sequence ID" value="NZ_SRMF01000003.1"/>
</dbReference>
<protein>
    <submittedName>
        <fullName evidence="3">C4-dicarboxylate ABC transporter</fullName>
    </submittedName>
</protein>
<gene>
    <name evidence="3" type="ORF">E4656_10785</name>
</gene>
<evidence type="ECO:0000256" key="2">
    <source>
        <dbReference type="SAM" id="SignalP"/>
    </source>
</evidence>
<reference evidence="3 4" key="1">
    <citation type="submission" date="2019-04" db="EMBL/GenBank/DDBJ databases">
        <title>Natronospirillum operosus gen. nov., sp. nov., a haloalkaliphilic satellite isolated from decaying biomass of laboratory culture of cyanobacterium Geitlerinema sp. and proposal of Natronospirillaceae fam. nov. and Saccharospirillaceae fam. nov.</title>
        <authorList>
            <person name="Kevbrin V."/>
            <person name="Boltyanskaya Y."/>
            <person name="Koziaeva V."/>
            <person name="Grouzdev D.S."/>
            <person name="Park M."/>
            <person name="Cho J."/>
        </authorList>
    </citation>
    <scope>NUCLEOTIDE SEQUENCE [LARGE SCALE GENOMIC DNA]</scope>
    <source>
        <strain evidence="3 4">G-116</strain>
    </source>
</reference>
<comment type="caution">
    <text evidence="3">The sequence shown here is derived from an EMBL/GenBank/DDBJ whole genome shotgun (WGS) entry which is preliminary data.</text>
</comment>
<sequence length="320" mass="35345">MKTKAMLSALALAMLGNFAHADQYYLNLSAAVTSQDPMVIAMEAAAERIAERTDGQMTVRVFPSSQLGSDEDVIEQIRSGANIGILVDAGRLSQYKSELGILSAPYLVDDYTQYEQITSSDLYLQWVEDLADDSGLRLLNYNWFQGSREMLTKEPVEGPDDLRGVRVRTINSPVWMSTIRDMGATPTPLPWTEVYSALQLGSIDGAEAQLTAAEGQNLHEVVNHIALTGHIQLLTGIATSEEWYQGLPSDFREIVYEELLAAGEEASQATVDALDAVRARMEDAGVTFRDVDIDVFRDRVSGVYEELGYDQYRDELTSGL</sequence>
<evidence type="ECO:0000313" key="4">
    <source>
        <dbReference type="Proteomes" id="UP000297475"/>
    </source>
</evidence>
<feature type="chain" id="PRO_5021422101" evidence="2">
    <location>
        <begin position="22"/>
        <end position="320"/>
    </location>
</feature>
<dbReference type="Proteomes" id="UP000297475">
    <property type="component" value="Unassembled WGS sequence"/>
</dbReference>
<name>A0A4Z0WE47_9GAMM</name>
<dbReference type="NCBIfam" id="NF037995">
    <property type="entry name" value="TRAP_S1"/>
    <property type="match status" value="1"/>
</dbReference>
<dbReference type="PANTHER" id="PTHR33376:SF3">
    <property type="entry name" value="C4-DICARBOXYLATE-BINDING PROTEIN"/>
    <property type="match status" value="1"/>
</dbReference>
<feature type="signal peptide" evidence="2">
    <location>
        <begin position="1"/>
        <end position="21"/>
    </location>
</feature>
<dbReference type="AlphaFoldDB" id="A0A4Z0WE47"/>
<dbReference type="Pfam" id="PF03480">
    <property type="entry name" value="DctP"/>
    <property type="match status" value="1"/>
</dbReference>
<dbReference type="EMBL" id="SRMF01000003">
    <property type="protein sequence ID" value="TGG93522.1"/>
    <property type="molecule type" value="Genomic_DNA"/>
</dbReference>
<organism evidence="3 4">
    <name type="scientific">Natronospirillum operosum</name>
    <dbReference type="NCBI Taxonomy" id="2759953"/>
    <lineage>
        <taxon>Bacteria</taxon>
        <taxon>Pseudomonadati</taxon>
        <taxon>Pseudomonadota</taxon>
        <taxon>Gammaproteobacteria</taxon>
        <taxon>Oceanospirillales</taxon>
        <taxon>Natronospirillaceae</taxon>
        <taxon>Natronospirillum</taxon>
    </lineage>
</organism>
<proteinExistence type="predicted"/>
<dbReference type="PANTHER" id="PTHR33376">
    <property type="match status" value="1"/>
</dbReference>
<dbReference type="CDD" id="cd13669">
    <property type="entry name" value="PBP2_TRAP_TM0322_like"/>
    <property type="match status" value="1"/>
</dbReference>
<evidence type="ECO:0000256" key="1">
    <source>
        <dbReference type="ARBA" id="ARBA00022729"/>
    </source>
</evidence>
<dbReference type="InterPro" id="IPR018389">
    <property type="entry name" value="DctP_fam"/>
</dbReference>
<keyword evidence="1 2" id="KW-0732">Signal</keyword>
<dbReference type="OrthoDB" id="9771186at2"/>
<dbReference type="Gene3D" id="3.40.190.170">
    <property type="entry name" value="Bacterial extracellular solute-binding protein, family 7"/>
    <property type="match status" value="1"/>
</dbReference>
<dbReference type="GO" id="GO:0055085">
    <property type="term" value="P:transmembrane transport"/>
    <property type="evidence" value="ECO:0007669"/>
    <property type="project" value="InterPro"/>
</dbReference>
<evidence type="ECO:0000313" key="3">
    <source>
        <dbReference type="EMBL" id="TGG93522.1"/>
    </source>
</evidence>
<keyword evidence="4" id="KW-1185">Reference proteome</keyword>
<dbReference type="InterPro" id="IPR038404">
    <property type="entry name" value="TRAP_DctP_sf"/>
</dbReference>
<accession>A0A4Z0WE47</accession>